<name>A0A4R4D921_9PROT</name>
<reference evidence="2 3" key="1">
    <citation type="submission" date="2019-03" db="EMBL/GenBank/DDBJ databases">
        <title>Paracraurococcus aquatilis NE82 genome sequence.</title>
        <authorList>
            <person name="Zhao Y."/>
            <person name="Du Z."/>
        </authorList>
    </citation>
    <scope>NUCLEOTIDE SEQUENCE [LARGE SCALE GENOMIC DNA]</scope>
    <source>
        <strain evidence="2 3">NE82</strain>
    </source>
</reference>
<dbReference type="OrthoDB" id="7263532at2"/>
<evidence type="ECO:0000256" key="1">
    <source>
        <dbReference type="SAM" id="SignalP"/>
    </source>
</evidence>
<dbReference type="Proteomes" id="UP000295023">
    <property type="component" value="Unassembled WGS sequence"/>
</dbReference>
<comment type="caution">
    <text evidence="2">The sequence shown here is derived from an EMBL/GenBank/DDBJ whole genome shotgun (WGS) entry which is preliminary data.</text>
</comment>
<feature type="chain" id="PRO_5020499432" description="DUF1795 domain-containing protein" evidence="1">
    <location>
        <begin position="21"/>
        <end position="162"/>
    </location>
</feature>
<evidence type="ECO:0000313" key="3">
    <source>
        <dbReference type="Proteomes" id="UP000295023"/>
    </source>
</evidence>
<feature type="signal peptide" evidence="1">
    <location>
        <begin position="1"/>
        <end position="20"/>
    </location>
</feature>
<sequence>MRRLLPLLLLPLLLAAGARAQAPFRVPESDRMRVVTRAQGWTVLRDVTAPRGAAETPMVLIRAQRPVPPPARAGHLAHTLRNLRAFRFADLPAAEHLGLAGLPADRLEARAVGVPSGEALMVRALCLYAPDRSWLLIASAPARQWPEVEPVLARVLEGFRPG</sequence>
<organism evidence="2 3">
    <name type="scientific">Roseicella aquatilis</name>
    <dbReference type="NCBI Taxonomy" id="2527868"/>
    <lineage>
        <taxon>Bacteria</taxon>
        <taxon>Pseudomonadati</taxon>
        <taxon>Pseudomonadota</taxon>
        <taxon>Alphaproteobacteria</taxon>
        <taxon>Acetobacterales</taxon>
        <taxon>Roseomonadaceae</taxon>
        <taxon>Roseicella</taxon>
    </lineage>
</organism>
<dbReference type="RefSeq" id="WP_132293379.1">
    <property type="nucleotide sequence ID" value="NZ_SKBM01000022.1"/>
</dbReference>
<proteinExistence type="predicted"/>
<evidence type="ECO:0000313" key="2">
    <source>
        <dbReference type="EMBL" id="TCZ56585.1"/>
    </source>
</evidence>
<dbReference type="AlphaFoldDB" id="A0A4R4D921"/>
<keyword evidence="3" id="KW-1185">Reference proteome</keyword>
<dbReference type="EMBL" id="SKBM01000022">
    <property type="protein sequence ID" value="TCZ56585.1"/>
    <property type="molecule type" value="Genomic_DNA"/>
</dbReference>
<gene>
    <name evidence="2" type="ORF">EXY23_19525</name>
</gene>
<evidence type="ECO:0008006" key="4">
    <source>
        <dbReference type="Google" id="ProtNLM"/>
    </source>
</evidence>
<protein>
    <recommendedName>
        <fullName evidence="4">DUF1795 domain-containing protein</fullName>
    </recommendedName>
</protein>
<accession>A0A4R4D921</accession>
<keyword evidence="1" id="KW-0732">Signal</keyword>